<proteinExistence type="predicted"/>
<sequence length="82" mass="9312">MAQGSQRNIASNLASSIILAIIRCIELNKYFLILFNLPTRFLAGCNNYYIAVACKELITGSIMIVQCRSICETQMKRFIMMK</sequence>
<accession>A0A4Y7IYX1</accession>
<dbReference type="Gramene" id="RZC52901">
    <property type="protein sequence ID" value="RZC52901"/>
    <property type="gene ID" value="C5167_021313"/>
</dbReference>
<gene>
    <name evidence="1" type="ORF">C5167_021313</name>
</gene>
<dbReference type="AlphaFoldDB" id="A0A4Y7IYX1"/>
<keyword evidence="2" id="KW-1185">Reference proteome</keyword>
<organism evidence="1 2">
    <name type="scientific">Papaver somniferum</name>
    <name type="common">Opium poppy</name>
    <dbReference type="NCBI Taxonomy" id="3469"/>
    <lineage>
        <taxon>Eukaryota</taxon>
        <taxon>Viridiplantae</taxon>
        <taxon>Streptophyta</taxon>
        <taxon>Embryophyta</taxon>
        <taxon>Tracheophyta</taxon>
        <taxon>Spermatophyta</taxon>
        <taxon>Magnoliopsida</taxon>
        <taxon>Ranunculales</taxon>
        <taxon>Papaveraceae</taxon>
        <taxon>Papaveroideae</taxon>
        <taxon>Papaver</taxon>
    </lineage>
</organism>
<dbReference type="EMBL" id="CM010716">
    <property type="protein sequence ID" value="RZC52901.1"/>
    <property type="molecule type" value="Genomic_DNA"/>
</dbReference>
<evidence type="ECO:0000313" key="2">
    <source>
        <dbReference type="Proteomes" id="UP000316621"/>
    </source>
</evidence>
<name>A0A4Y7IYX1_PAPSO</name>
<dbReference type="Proteomes" id="UP000316621">
    <property type="component" value="Chromosome 2"/>
</dbReference>
<reference evidence="1 2" key="1">
    <citation type="journal article" date="2018" name="Science">
        <title>The opium poppy genome and morphinan production.</title>
        <authorList>
            <person name="Guo L."/>
            <person name="Winzer T."/>
            <person name="Yang X."/>
            <person name="Li Y."/>
            <person name="Ning Z."/>
            <person name="He Z."/>
            <person name="Teodor R."/>
            <person name="Lu Y."/>
            <person name="Bowser T.A."/>
            <person name="Graham I.A."/>
            <person name="Ye K."/>
        </authorList>
    </citation>
    <scope>NUCLEOTIDE SEQUENCE [LARGE SCALE GENOMIC DNA]</scope>
    <source>
        <strain evidence="2">cv. HN1</strain>
        <tissue evidence="1">Leaves</tissue>
    </source>
</reference>
<protein>
    <submittedName>
        <fullName evidence="1">Uncharacterized protein</fullName>
    </submittedName>
</protein>
<evidence type="ECO:0000313" key="1">
    <source>
        <dbReference type="EMBL" id="RZC52901.1"/>
    </source>
</evidence>